<dbReference type="GO" id="GO:0016705">
    <property type="term" value="F:oxidoreductase activity, acting on paired donors, with incorporation or reduction of molecular oxygen"/>
    <property type="evidence" value="ECO:0007669"/>
    <property type="project" value="InterPro"/>
</dbReference>
<dbReference type="Proteomes" id="UP001174909">
    <property type="component" value="Unassembled WGS sequence"/>
</dbReference>
<proteinExistence type="predicted"/>
<comment type="caution">
    <text evidence="2">The sequence shown here is derived from an EMBL/GenBank/DDBJ whole genome shotgun (WGS) entry which is preliminary data.</text>
</comment>
<evidence type="ECO:0000256" key="1">
    <source>
        <dbReference type="SAM" id="MobiDB-lite"/>
    </source>
</evidence>
<evidence type="ECO:0000313" key="3">
    <source>
        <dbReference type="Proteomes" id="UP001174909"/>
    </source>
</evidence>
<dbReference type="EMBL" id="CASHTH010003364">
    <property type="protein sequence ID" value="CAI8043888.1"/>
    <property type="molecule type" value="Genomic_DNA"/>
</dbReference>
<organism evidence="2 3">
    <name type="scientific">Geodia barretti</name>
    <name type="common">Barrett's horny sponge</name>
    <dbReference type="NCBI Taxonomy" id="519541"/>
    <lineage>
        <taxon>Eukaryota</taxon>
        <taxon>Metazoa</taxon>
        <taxon>Porifera</taxon>
        <taxon>Demospongiae</taxon>
        <taxon>Heteroscleromorpha</taxon>
        <taxon>Tetractinellida</taxon>
        <taxon>Astrophorina</taxon>
        <taxon>Geodiidae</taxon>
        <taxon>Geodia</taxon>
    </lineage>
</organism>
<dbReference type="AlphaFoldDB" id="A0AA35T9F6"/>
<accession>A0AA35T9F6</accession>
<protein>
    <submittedName>
        <fullName evidence="2">Uncharacterized protein</fullName>
    </submittedName>
</protein>
<dbReference type="Gene3D" id="3.20.20.30">
    <property type="entry name" value="Luciferase-like domain"/>
    <property type="match status" value="1"/>
</dbReference>
<sequence>MRGPAEHVDPPGYQSPTASRLAARRIGGGGGPPMGYEDLQQVGAIIVGSPETVTRRLSETIGQLNPGYMILIGSDGNIPHKDVMRSVELLGKEVVPALHEIQLAPYE</sequence>
<reference evidence="2" key="1">
    <citation type="submission" date="2023-03" db="EMBL/GenBank/DDBJ databases">
        <authorList>
            <person name="Steffen K."/>
            <person name="Cardenas P."/>
        </authorList>
    </citation>
    <scope>NUCLEOTIDE SEQUENCE</scope>
</reference>
<dbReference type="SUPFAM" id="SSF51679">
    <property type="entry name" value="Bacterial luciferase-like"/>
    <property type="match status" value="1"/>
</dbReference>
<evidence type="ECO:0000313" key="2">
    <source>
        <dbReference type="EMBL" id="CAI8043888.1"/>
    </source>
</evidence>
<gene>
    <name evidence="2" type="ORF">GBAR_LOCUS24368</name>
</gene>
<name>A0AA35T9F6_GEOBA</name>
<keyword evidence="3" id="KW-1185">Reference proteome</keyword>
<feature type="region of interest" description="Disordered" evidence="1">
    <location>
        <begin position="1"/>
        <end position="34"/>
    </location>
</feature>
<dbReference type="InterPro" id="IPR036661">
    <property type="entry name" value="Luciferase-like_sf"/>
</dbReference>